<dbReference type="Pfam" id="PF01406">
    <property type="entry name" value="tRNA-synt_1e"/>
    <property type="match status" value="1"/>
</dbReference>
<evidence type="ECO:0000256" key="1">
    <source>
        <dbReference type="ARBA" id="ARBA00005594"/>
    </source>
</evidence>
<comment type="similarity">
    <text evidence="1">Belongs to the class-I aminoacyl-tRNA synthetase family.</text>
</comment>
<feature type="region of interest" description="Disordered" evidence="5">
    <location>
        <begin position="482"/>
        <end position="507"/>
    </location>
</feature>
<gene>
    <name evidence="7" type="ORF">ONB1V03_LOCUS6111</name>
</gene>
<dbReference type="EMBL" id="CAJPVJ010002643">
    <property type="protein sequence ID" value="CAG2166596.1"/>
    <property type="molecule type" value="Genomic_DNA"/>
</dbReference>
<dbReference type="InterPro" id="IPR024909">
    <property type="entry name" value="Cys-tRNA/MSH_ligase"/>
</dbReference>
<keyword evidence="4" id="KW-0067">ATP-binding</keyword>
<dbReference type="GO" id="GO:0004817">
    <property type="term" value="F:cysteine-tRNA ligase activity"/>
    <property type="evidence" value="ECO:0007669"/>
    <property type="project" value="TreeGrafter"/>
</dbReference>
<feature type="domain" description="tRNA synthetases class I catalytic" evidence="6">
    <location>
        <begin position="33"/>
        <end position="337"/>
    </location>
</feature>
<evidence type="ECO:0000313" key="7">
    <source>
        <dbReference type="EMBL" id="CAD7647162.1"/>
    </source>
</evidence>
<dbReference type="GO" id="GO:0006423">
    <property type="term" value="P:cysteinyl-tRNA aminoacylation"/>
    <property type="evidence" value="ECO:0007669"/>
    <property type="project" value="TreeGrafter"/>
</dbReference>
<evidence type="ECO:0000256" key="2">
    <source>
        <dbReference type="ARBA" id="ARBA00022598"/>
    </source>
</evidence>
<evidence type="ECO:0000256" key="5">
    <source>
        <dbReference type="SAM" id="MobiDB-lite"/>
    </source>
</evidence>
<sequence>MKNMPKNEVLLEDSFTKVKHPLVTREASGECADQLVTMYCCGPTVYEDSHLGHAITYLRCDLMRKALHYYHNIHVVMAMNITDIDDKIIAKAIETNTDFRKVSNIYLKSFMDDMKALNIWDADCYLRVSDHLKTIMDYINTIRDKGLAYISPNNDINFDFEHFVKTLNISDTIGTDGTLVSDKSVGKKSPKDFTLWKAAKPGEPKWDLLTTDGMSIAGRPGWHIECSALCHKVFGHRLDVHFGGIDLRFPHHHCESCCSHAFHQTVPSKPLYEWVRIWLHSGHLNLMSDKMSKSLGNVILIKDFLKNHSPNILRLSCITSHYRSHLVYEDNLLHEMKSIDKRLLDFKEERLISEGIADDLDLEMGLNAILLLAKRFNSMNNFTLLELIRTKQVLNKWLDSMGLKYSKSYGDNDGQSVTELVVIKSFSKFRTDVRNIALNSIKSSKKLSSNPELASNEMQKSGQQLLSLCDGLRQQLDVKKKKDCNYREKERDRDRDRESTPETTCAQ</sequence>
<accession>A0A7R9LSS0</accession>
<dbReference type="Gene3D" id="3.40.50.620">
    <property type="entry name" value="HUPs"/>
    <property type="match status" value="1"/>
</dbReference>
<dbReference type="Proteomes" id="UP000728032">
    <property type="component" value="Unassembled WGS sequence"/>
</dbReference>
<name>A0A7R9LSS0_9ACAR</name>
<organism evidence="7">
    <name type="scientific">Oppiella nova</name>
    <dbReference type="NCBI Taxonomy" id="334625"/>
    <lineage>
        <taxon>Eukaryota</taxon>
        <taxon>Metazoa</taxon>
        <taxon>Ecdysozoa</taxon>
        <taxon>Arthropoda</taxon>
        <taxon>Chelicerata</taxon>
        <taxon>Arachnida</taxon>
        <taxon>Acari</taxon>
        <taxon>Acariformes</taxon>
        <taxon>Sarcoptiformes</taxon>
        <taxon>Oribatida</taxon>
        <taxon>Brachypylina</taxon>
        <taxon>Oppioidea</taxon>
        <taxon>Oppiidae</taxon>
        <taxon>Oppiella</taxon>
    </lineage>
</organism>
<dbReference type="AlphaFoldDB" id="A0A7R9LSS0"/>
<proteinExistence type="inferred from homology"/>
<feature type="compositionally biased region" description="Basic and acidic residues" evidence="5">
    <location>
        <begin position="482"/>
        <end position="500"/>
    </location>
</feature>
<keyword evidence="8" id="KW-1185">Reference proteome</keyword>
<protein>
    <recommendedName>
        <fullName evidence="6">tRNA synthetases class I catalytic domain-containing protein</fullName>
    </recommendedName>
</protein>
<dbReference type="PRINTS" id="PR00983">
    <property type="entry name" value="TRNASYNTHCYS"/>
</dbReference>
<dbReference type="SUPFAM" id="SSF52374">
    <property type="entry name" value="Nucleotidylyl transferase"/>
    <property type="match status" value="1"/>
</dbReference>
<evidence type="ECO:0000313" key="8">
    <source>
        <dbReference type="Proteomes" id="UP000728032"/>
    </source>
</evidence>
<keyword evidence="3" id="KW-0547">Nucleotide-binding</keyword>
<evidence type="ECO:0000256" key="3">
    <source>
        <dbReference type="ARBA" id="ARBA00022741"/>
    </source>
</evidence>
<dbReference type="GO" id="GO:0005524">
    <property type="term" value="F:ATP binding"/>
    <property type="evidence" value="ECO:0007669"/>
    <property type="project" value="UniProtKB-KW"/>
</dbReference>
<dbReference type="GO" id="GO:0005737">
    <property type="term" value="C:cytoplasm"/>
    <property type="evidence" value="ECO:0007669"/>
    <property type="project" value="TreeGrafter"/>
</dbReference>
<evidence type="ECO:0000259" key="6">
    <source>
        <dbReference type="Pfam" id="PF01406"/>
    </source>
</evidence>
<keyword evidence="2" id="KW-0436">Ligase</keyword>
<dbReference type="InterPro" id="IPR032678">
    <property type="entry name" value="tRNA-synt_1_cat_dom"/>
</dbReference>
<reference evidence="7" key="1">
    <citation type="submission" date="2020-11" db="EMBL/GenBank/DDBJ databases">
        <authorList>
            <person name="Tran Van P."/>
        </authorList>
    </citation>
    <scope>NUCLEOTIDE SEQUENCE</scope>
</reference>
<dbReference type="PANTHER" id="PTHR10890:SF27">
    <property type="entry name" value="CYSTEINE--TRNA LIGASE, MITOCHONDRIAL-RELATED"/>
    <property type="match status" value="1"/>
</dbReference>
<dbReference type="EMBL" id="OC917468">
    <property type="protein sequence ID" value="CAD7647162.1"/>
    <property type="molecule type" value="Genomic_DNA"/>
</dbReference>
<dbReference type="OrthoDB" id="438179at2759"/>
<dbReference type="PANTHER" id="PTHR10890">
    <property type="entry name" value="CYSTEINYL-TRNA SYNTHETASE"/>
    <property type="match status" value="1"/>
</dbReference>
<dbReference type="InterPro" id="IPR014729">
    <property type="entry name" value="Rossmann-like_a/b/a_fold"/>
</dbReference>
<evidence type="ECO:0000256" key="4">
    <source>
        <dbReference type="ARBA" id="ARBA00022840"/>
    </source>
</evidence>